<evidence type="ECO:0000313" key="8">
    <source>
        <dbReference type="EMBL" id="GJN28758.1"/>
    </source>
</evidence>
<sequence length="198" mass="21313">MTPSDHSVPVPAAWRRGLSSEKPIIGTLLSSDDGSEQEWEAAFREFIDCESDSDGEFISQCTAETPTEASVKAGPSPTSALPARPVRRTTKARRRRGPYRGVRQRPWGKWASEIRDPVKGVRLWIGTFDTAADAARAYDAEARRIHGARARTNFPASTAEASSASSSASSSTTSAAPLELERCADDVLDGLLAGIHDI</sequence>
<dbReference type="PROSITE" id="PS51032">
    <property type="entry name" value="AP2_ERF"/>
    <property type="match status" value="1"/>
</dbReference>
<name>A0AAV5F1M0_ELECO</name>
<accession>A0AAV5F1M0</accession>
<evidence type="ECO:0000256" key="1">
    <source>
        <dbReference type="ARBA" id="ARBA00004123"/>
    </source>
</evidence>
<evidence type="ECO:0000256" key="4">
    <source>
        <dbReference type="ARBA" id="ARBA00023163"/>
    </source>
</evidence>
<feature type="compositionally biased region" description="Low complexity" evidence="6">
    <location>
        <begin position="156"/>
        <end position="176"/>
    </location>
</feature>
<reference evidence="8" key="2">
    <citation type="submission" date="2021-12" db="EMBL/GenBank/DDBJ databases">
        <title>Resequencing data analysis of finger millet.</title>
        <authorList>
            <person name="Hatakeyama M."/>
            <person name="Aluri S."/>
            <person name="Balachadran M.T."/>
            <person name="Sivarajan S.R."/>
            <person name="Poveda L."/>
            <person name="Shimizu-Inatsugi R."/>
            <person name="Schlapbach R."/>
            <person name="Sreeman S.M."/>
            <person name="Shimizu K.K."/>
        </authorList>
    </citation>
    <scope>NUCLEOTIDE SEQUENCE</scope>
</reference>
<dbReference type="SUPFAM" id="SSF54171">
    <property type="entry name" value="DNA-binding domain"/>
    <property type="match status" value="1"/>
</dbReference>
<evidence type="ECO:0000256" key="2">
    <source>
        <dbReference type="ARBA" id="ARBA00023015"/>
    </source>
</evidence>
<dbReference type="Gene3D" id="3.30.730.10">
    <property type="entry name" value="AP2/ERF domain"/>
    <property type="match status" value="1"/>
</dbReference>
<feature type="compositionally biased region" description="Basic residues" evidence="6">
    <location>
        <begin position="85"/>
        <end position="98"/>
    </location>
</feature>
<feature type="region of interest" description="Disordered" evidence="6">
    <location>
        <begin position="154"/>
        <end position="176"/>
    </location>
</feature>
<keyword evidence="2" id="KW-0805">Transcription regulation</keyword>
<evidence type="ECO:0000256" key="6">
    <source>
        <dbReference type="SAM" id="MobiDB-lite"/>
    </source>
</evidence>
<dbReference type="Proteomes" id="UP001054889">
    <property type="component" value="Unassembled WGS sequence"/>
</dbReference>
<feature type="domain" description="AP2/ERF" evidence="7">
    <location>
        <begin position="98"/>
        <end position="155"/>
    </location>
</feature>
<dbReference type="InterPro" id="IPR016177">
    <property type="entry name" value="DNA-bd_dom_sf"/>
</dbReference>
<evidence type="ECO:0000313" key="9">
    <source>
        <dbReference type="Proteomes" id="UP001054889"/>
    </source>
</evidence>
<dbReference type="PANTHER" id="PTHR31190:SF434">
    <property type="entry name" value="AP2_ERF DOMAIN PROTEIN"/>
    <property type="match status" value="1"/>
</dbReference>
<evidence type="ECO:0000256" key="3">
    <source>
        <dbReference type="ARBA" id="ARBA00023125"/>
    </source>
</evidence>
<dbReference type="GO" id="GO:0009873">
    <property type="term" value="P:ethylene-activated signaling pathway"/>
    <property type="evidence" value="ECO:0007669"/>
    <property type="project" value="InterPro"/>
</dbReference>
<evidence type="ECO:0000259" key="7">
    <source>
        <dbReference type="PROSITE" id="PS51032"/>
    </source>
</evidence>
<dbReference type="AlphaFoldDB" id="A0AAV5F1M0"/>
<dbReference type="SMART" id="SM00380">
    <property type="entry name" value="AP2"/>
    <property type="match status" value="1"/>
</dbReference>
<keyword evidence="4" id="KW-0804">Transcription</keyword>
<organism evidence="8 9">
    <name type="scientific">Eleusine coracana subsp. coracana</name>
    <dbReference type="NCBI Taxonomy" id="191504"/>
    <lineage>
        <taxon>Eukaryota</taxon>
        <taxon>Viridiplantae</taxon>
        <taxon>Streptophyta</taxon>
        <taxon>Embryophyta</taxon>
        <taxon>Tracheophyta</taxon>
        <taxon>Spermatophyta</taxon>
        <taxon>Magnoliopsida</taxon>
        <taxon>Liliopsida</taxon>
        <taxon>Poales</taxon>
        <taxon>Poaceae</taxon>
        <taxon>PACMAD clade</taxon>
        <taxon>Chloridoideae</taxon>
        <taxon>Cynodonteae</taxon>
        <taxon>Eleusininae</taxon>
        <taxon>Eleusine</taxon>
    </lineage>
</organism>
<reference evidence="8" key="1">
    <citation type="journal article" date="2018" name="DNA Res.">
        <title>Multiple hybrid de novo genome assembly of finger millet, an orphan allotetraploid crop.</title>
        <authorList>
            <person name="Hatakeyama M."/>
            <person name="Aluri S."/>
            <person name="Balachadran M.T."/>
            <person name="Sivarajan S.R."/>
            <person name="Patrignani A."/>
            <person name="Gruter S."/>
            <person name="Poveda L."/>
            <person name="Shimizu-Inatsugi R."/>
            <person name="Baeten J."/>
            <person name="Francoijs K.J."/>
            <person name="Nataraja K.N."/>
            <person name="Reddy Y.A.N."/>
            <person name="Phadnis S."/>
            <person name="Ravikumar R.L."/>
            <person name="Schlapbach R."/>
            <person name="Sreeman S.M."/>
            <person name="Shimizu K.K."/>
        </authorList>
    </citation>
    <scope>NUCLEOTIDE SEQUENCE</scope>
</reference>
<dbReference type="PANTHER" id="PTHR31190">
    <property type="entry name" value="DNA-BINDING DOMAIN"/>
    <property type="match status" value="1"/>
</dbReference>
<comment type="caution">
    <text evidence="8">The sequence shown here is derived from an EMBL/GenBank/DDBJ whole genome shotgun (WGS) entry which is preliminary data.</text>
</comment>
<proteinExistence type="predicted"/>
<dbReference type="GO" id="GO:0005634">
    <property type="term" value="C:nucleus"/>
    <property type="evidence" value="ECO:0007669"/>
    <property type="project" value="UniProtKB-SubCell"/>
</dbReference>
<dbReference type="InterPro" id="IPR036955">
    <property type="entry name" value="AP2/ERF_dom_sf"/>
</dbReference>
<evidence type="ECO:0000256" key="5">
    <source>
        <dbReference type="ARBA" id="ARBA00023242"/>
    </source>
</evidence>
<protein>
    <recommendedName>
        <fullName evidence="7">AP2/ERF domain-containing protein</fullName>
    </recommendedName>
</protein>
<dbReference type="Pfam" id="PF00847">
    <property type="entry name" value="AP2"/>
    <property type="match status" value="1"/>
</dbReference>
<keyword evidence="5" id="KW-0539">Nucleus</keyword>
<dbReference type="InterPro" id="IPR001471">
    <property type="entry name" value="AP2/ERF_dom"/>
</dbReference>
<dbReference type="CDD" id="cd00018">
    <property type="entry name" value="AP2"/>
    <property type="match status" value="1"/>
</dbReference>
<dbReference type="GO" id="GO:0003677">
    <property type="term" value="F:DNA binding"/>
    <property type="evidence" value="ECO:0007669"/>
    <property type="project" value="UniProtKB-KW"/>
</dbReference>
<gene>
    <name evidence="8" type="primary">gb16920</name>
    <name evidence="8" type="ORF">PR202_gb16920</name>
</gene>
<feature type="region of interest" description="Disordered" evidence="6">
    <location>
        <begin position="65"/>
        <end position="102"/>
    </location>
</feature>
<dbReference type="InterPro" id="IPR044808">
    <property type="entry name" value="ERF_plant"/>
</dbReference>
<dbReference type="FunFam" id="3.30.730.10:FF:000001">
    <property type="entry name" value="Ethylene-responsive transcription factor 2"/>
    <property type="match status" value="1"/>
</dbReference>
<keyword evidence="3" id="KW-0238">DNA-binding</keyword>
<comment type="subcellular location">
    <subcellularLocation>
        <location evidence="1">Nucleus</location>
    </subcellularLocation>
</comment>
<dbReference type="EMBL" id="BQKI01000081">
    <property type="protein sequence ID" value="GJN28758.1"/>
    <property type="molecule type" value="Genomic_DNA"/>
</dbReference>
<keyword evidence="9" id="KW-1185">Reference proteome</keyword>
<dbReference type="GO" id="GO:0003700">
    <property type="term" value="F:DNA-binding transcription factor activity"/>
    <property type="evidence" value="ECO:0007669"/>
    <property type="project" value="InterPro"/>
</dbReference>
<dbReference type="PRINTS" id="PR00367">
    <property type="entry name" value="ETHRSPELEMNT"/>
</dbReference>